<keyword evidence="3" id="KW-0067">ATP-binding</keyword>
<sequence length="154" mass="17387">MIRMAVKTLTNEYTIEIANRLSELAHLTDRITAIGEEQGIGARASFHLQLVCDELVTNTISYGYDSDDERTIRISVTFTPDEVALAIKDDGRPFNPFQNRDSPDLTLGVEEREIGGLGIHFVKRVMERVAYERSGRYNVISMTMKRNKSSEGTE</sequence>
<feature type="domain" description="Histidine kinase/HSP90-like ATPase" evidence="2">
    <location>
        <begin position="18"/>
        <end position="143"/>
    </location>
</feature>
<evidence type="ECO:0000313" key="4">
    <source>
        <dbReference type="Proteomes" id="UP000250369"/>
    </source>
</evidence>
<proteinExistence type="predicted"/>
<dbReference type="Gene3D" id="3.30.565.10">
    <property type="entry name" value="Histidine kinase-like ATPase, C-terminal domain"/>
    <property type="match status" value="1"/>
</dbReference>
<organism evidence="3 4">
    <name type="scientific">Paenibacillus contaminans</name>
    <dbReference type="NCBI Taxonomy" id="450362"/>
    <lineage>
        <taxon>Bacteria</taxon>
        <taxon>Bacillati</taxon>
        <taxon>Bacillota</taxon>
        <taxon>Bacilli</taxon>
        <taxon>Bacillales</taxon>
        <taxon>Paenibacillaceae</taxon>
        <taxon>Paenibacillus</taxon>
    </lineage>
</organism>
<keyword evidence="4" id="KW-1185">Reference proteome</keyword>
<accession>A0A329LNY3</accession>
<evidence type="ECO:0000256" key="1">
    <source>
        <dbReference type="ARBA" id="ARBA00022527"/>
    </source>
</evidence>
<dbReference type="Pfam" id="PF13581">
    <property type="entry name" value="HATPase_c_2"/>
    <property type="match status" value="1"/>
</dbReference>
<evidence type="ECO:0000313" key="3">
    <source>
        <dbReference type="EMBL" id="RAV09218.1"/>
    </source>
</evidence>
<dbReference type="InterPro" id="IPR036890">
    <property type="entry name" value="HATPase_C_sf"/>
</dbReference>
<gene>
    <name evidence="3" type="ORF">DQG23_39700</name>
</gene>
<dbReference type="PANTHER" id="PTHR35526:SF6">
    <property type="entry name" value="SLR1861 PROTEIN"/>
    <property type="match status" value="1"/>
</dbReference>
<dbReference type="InterPro" id="IPR050267">
    <property type="entry name" value="Anti-sigma-factor_SerPK"/>
</dbReference>
<dbReference type="GO" id="GO:0005524">
    <property type="term" value="F:ATP binding"/>
    <property type="evidence" value="ECO:0007669"/>
    <property type="project" value="UniProtKB-KW"/>
</dbReference>
<dbReference type="PANTHER" id="PTHR35526">
    <property type="entry name" value="ANTI-SIGMA-F FACTOR RSBW-RELATED"/>
    <property type="match status" value="1"/>
</dbReference>
<dbReference type="Proteomes" id="UP000250369">
    <property type="component" value="Unassembled WGS sequence"/>
</dbReference>
<keyword evidence="1" id="KW-0723">Serine/threonine-protein kinase</keyword>
<dbReference type="AlphaFoldDB" id="A0A329LNY3"/>
<keyword evidence="1" id="KW-0808">Transferase</keyword>
<dbReference type="EMBL" id="QMFB01000051">
    <property type="protein sequence ID" value="RAV09218.1"/>
    <property type="molecule type" value="Genomic_DNA"/>
</dbReference>
<reference evidence="3 4" key="1">
    <citation type="journal article" date="2009" name="Int. J. Syst. Evol. Microbiol.">
        <title>Paenibacillus contaminans sp. nov., isolated from a contaminated laboratory plate.</title>
        <authorList>
            <person name="Chou J.H."/>
            <person name="Lee J.H."/>
            <person name="Lin M.C."/>
            <person name="Chang P.S."/>
            <person name="Arun A.B."/>
            <person name="Young C.C."/>
            <person name="Chen W.M."/>
        </authorList>
    </citation>
    <scope>NUCLEOTIDE SEQUENCE [LARGE SCALE GENOMIC DNA]</scope>
    <source>
        <strain evidence="3 4">CKOBP-6</strain>
    </source>
</reference>
<protein>
    <submittedName>
        <fullName evidence="3">ATP-binding protein</fullName>
    </submittedName>
</protein>
<comment type="caution">
    <text evidence="3">The sequence shown here is derived from an EMBL/GenBank/DDBJ whole genome shotgun (WGS) entry which is preliminary data.</text>
</comment>
<dbReference type="CDD" id="cd16936">
    <property type="entry name" value="HATPase_RsbW-like"/>
    <property type="match status" value="1"/>
</dbReference>
<dbReference type="InterPro" id="IPR003594">
    <property type="entry name" value="HATPase_dom"/>
</dbReference>
<dbReference type="GO" id="GO:0004674">
    <property type="term" value="F:protein serine/threonine kinase activity"/>
    <property type="evidence" value="ECO:0007669"/>
    <property type="project" value="UniProtKB-KW"/>
</dbReference>
<dbReference type="SUPFAM" id="SSF55874">
    <property type="entry name" value="ATPase domain of HSP90 chaperone/DNA topoisomerase II/histidine kinase"/>
    <property type="match status" value="1"/>
</dbReference>
<keyword evidence="3" id="KW-0547">Nucleotide-binding</keyword>
<name>A0A329LNY3_9BACL</name>
<keyword evidence="1" id="KW-0418">Kinase</keyword>
<evidence type="ECO:0000259" key="2">
    <source>
        <dbReference type="Pfam" id="PF13581"/>
    </source>
</evidence>